<dbReference type="EMBL" id="AP025523">
    <property type="protein sequence ID" value="BDE07310.1"/>
    <property type="molecule type" value="Genomic_DNA"/>
</dbReference>
<protein>
    <submittedName>
        <fullName evidence="2">Uncharacterized protein</fullName>
    </submittedName>
</protein>
<reference evidence="2 3" key="1">
    <citation type="journal article" date="2022" name="ISME Commun">
        <title>Vulcanimicrobium alpinus gen. nov. sp. nov., the first cultivated representative of the candidate phylum 'Eremiobacterota', is a metabolically versatile aerobic anoxygenic phototroph.</title>
        <authorList>
            <person name="Yabe S."/>
            <person name="Muto K."/>
            <person name="Abe K."/>
            <person name="Yokota A."/>
            <person name="Staudigel H."/>
            <person name="Tebo B.M."/>
        </authorList>
    </citation>
    <scope>NUCLEOTIDE SEQUENCE [LARGE SCALE GENOMIC DNA]</scope>
    <source>
        <strain evidence="2 3">WC8-2</strain>
    </source>
</reference>
<accession>A0AAN1XXP4</accession>
<organism evidence="2 3">
    <name type="scientific">Vulcanimicrobium alpinum</name>
    <dbReference type="NCBI Taxonomy" id="3016050"/>
    <lineage>
        <taxon>Bacteria</taxon>
        <taxon>Bacillati</taxon>
        <taxon>Vulcanimicrobiota</taxon>
        <taxon>Vulcanimicrobiia</taxon>
        <taxon>Vulcanimicrobiales</taxon>
        <taxon>Vulcanimicrobiaceae</taxon>
        <taxon>Vulcanimicrobium</taxon>
    </lineage>
</organism>
<dbReference type="RefSeq" id="WP_317994911.1">
    <property type="nucleotide sequence ID" value="NZ_AP025523.1"/>
</dbReference>
<sequence length="189" mass="19855">MLALALLAAVTATFQPVTPATTAQPPQVFVRDASAQALTGDGGHDYGLRPPTDNDSDAAPLYNAHGDSLKAVLGVWRTGAGTATIDQTPQGVRVRTAFHHLLPNGRYSLFLRQLAVRTGAVFTPLDVVGTQNSFSTDAQGEGSLALLSPLQLATGTQLVLIYHSDNADHQSSVGNFGVTSHSQLIMRVP</sequence>
<name>A0AAN1XXP4_UNVUL</name>
<gene>
    <name evidence="2" type="ORF">WPS_25860</name>
</gene>
<evidence type="ECO:0000313" key="2">
    <source>
        <dbReference type="EMBL" id="BDE07310.1"/>
    </source>
</evidence>
<feature type="signal peptide" evidence="1">
    <location>
        <begin position="1"/>
        <end position="19"/>
    </location>
</feature>
<proteinExistence type="predicted"/>
<dbReference type="Proteomes" id="UP001317532">
    <property type="component" value="Chromosome"/>
</dbReference>
<evidence type="ECO:0000313" key="3">
    <source>
        <dbReference type="Proteomes" id="UP001317532"/>
    </source>
</evidence>
<dbReference type="AlphaFoldDB" id="A0AAN1XXP4"/>
<keyword evidence="3" id="KW-1185">Reference proteome</keyword>
<feature type="chain" id="PRO_5042862546" evidence="1">
    <location>
        <begin position="20"/>
        <end position="189"/>
    </location>
</feature>
<dbReference type="KEGG" id="vab:WPS_25860"/>
<keyword evidence="1" id="KW-0732">Signal</keyword>
<evidence type="ECO:0000256" key="1">
    <source>
        <dbReference type="SAM" id="SignalP"/>
    </source>
</evidence>